<organism evidence="3">
    <name type="scientific">Leifsonia sp. NPDC080035</name>
    <dbReference type="NCBI Taxonomy" id="3143936"/>
    <lineage>
        <taxon>Bacteria</taxon>
        <taxon>Bacillati</taxon>
        <taxon>Actinomycetota</taxon>
        <taxon>Actinomycetes</taxon>
        <taxon>Micrococcales</taxon>
        <taxon>Microbacteriaceae</taxon>
        <taxon>Leifsonia</taxon>
    </lineage>
</organism>
<dbReference type="AlphaFoldDB" id="A0AAU7GB94"/>
<keyword evidence="3" id="KW-0378">Hydrolase</keyword>
<dbReference type="GO" id="GO:0004175">
    <property type="term" value="F:endopeptidase activity"/>
    <property type="evidence" value="ECO:0007669"/>
    <property type="project" value="UniProtKB-ARBA"/>
</dbReference>
<sequence>MTAQRDGSAALGVDPERTTSTWRGLAGGIGVQLGRLVLIVSASLVLPVLGVRGWDVGLVVNALCCIYAVVLVTGCRLWRASGIARVRVAPIAVLALIPLVVEAVSWLLPAGLVDAPPGAAWWALSMLLVGVNEELISRVVVLSVLRRAFTAVPAVLIGAVLFGLQHLSQLLTGATSDPGEMIWLIVTATCFGFAYGAYQARFGWVLPLIVLHALSDWLSVLSPGRPGDVVTVVVLAVLIATGVLLLAPRFAPHALR</sequence>
<feature type="transmembrane region" description="Helical" evidence="1">
    <location>
        <begin position="56"/>
        <end position="78"/>
    </location>
</feature>
<dbReference type="GO" id="GO:0080120">
    <property type="term" value="P:CAAX-box protein maturation"/>
    <property type="evidence" value="ECO:0007669"/>
    <property type="project" value="UniProtKB-ARBA"/>
</dbReference>
<feature type="transmembrane region" description="Helical" evidence="1">
    <location>
        <begin position="205"/>
        <end position="223"/>
    </location>
</feature>
<evidence type="ECO:0000256" key="1">
    <source>
        <dbReference type="SAM" id="Phobius"/>
    </source>
</evidence>
<proteinExistence type="predicted"/>
<dbReference type="EC" id="3.4.-.-" evidence="3"/>
<feature type="transmembrane region" description="Helical" evidence="1">
    <location>
        <begin position="180"/>
        <end position="198"/>
    </location>
</feature>
<accession>A0AAU7GB94</accession>
<evidence type="ECO:0000259" key="2">
    <source>
        <dbReference type="Pfam" id="PF02517"/>
    </source>
</evidence>
<feature type="domain" description="CAAX prenyl protease 2/Lysostaphin resistance protein A-like" evidence="2">
    <location>
        <begin position="119"/>
        <end position="217"/>
    </location>
</feature>
<dbReference type="InterPro" id="IPR003675">
    <property type="entry name" value="Rce1/LyrA-like_dom"/>
</dbReference>
<protein>
    <submittedName>
        <fullName evidence="3">CPBP family intramembrane glutamic endopeptidase</fullName>
        <ecNumber evidence="3">3.4.-.-</ecNumber>
    </submittedName>
</protein>
<name>A0AAU7GB94_9MICO</name>
<gene>
    <name evidence="3" type="ORF">AAME72_16700</name>
</gene>
<reference evidence="3" key="1">
    <citation type="submission" date="2024-05" db="EMBL/GenBank/DDBJ databases">
        <title>The Natural Products Discovery Center: Release of the First 8490 Sequenced Strains for Exploring Actinobacteria Biosynthetic Diversity.</title>
        <authorList>
            <person name="Kalkreuter E."/>
            <person name="Kautsar S.A."/>
            <person name="Yang D."/>
            <person name="Bader C.D."/>
            <person name="Teijaro C.N."/>
            <person name="Fluegel L."/>
            <person name="Davis C.M."/>
            <person name="Simpson J.R."/>
            <person name="Lauterbach L."/>
            <person name="Steele A.D."/>
            <person name="Gui C."/>
            <person name="Meng S."/>
            <person name="Li G."/>
            <person name="Viehrig K."/>
            <person name="Ye F."/>
            <person name="Su P."/>
            <person name="Kiefer A.F."/>
            <person name="Nichols A."/>
            <person name="Cepeda A.J."/>
            <person name="Yan W."/>
            <person name="Fan B."/>
            <person name="Jiang Y."/>
            <person name="Adhikari A."/>
            <person name="Zheng C.-J."/>
            <person name="Schuster L."/>
            <person name="Cowan T.M."/>
            <person name="Smanski M.J."/>
            <person name="Chevrette M.G."/>
            <person name="de Carvalho L.P.S."/>
            <person name="Shen B."/>
        </authorList>
    </citation>
    <scope>NUCLEOTIDE SEQUENCE</scope>
    <source>
        <strain evidence="3">NPDC080035</strain>
    </source>
</reference>
<keyword evidence="1" id="KW-1133">Transmembrane helix</keyword>
<feature type="transmembrane region" description="Helical" evidence="1">
    <location>
        <begin position="229"/>
        <end position="247"/>
    </location>
</feature>
<keyword evidence="1" id="KW-0472">Membrane</keyword>
<dbReference type="RefSeq" id="WP_348787657.1">
    <property type="nucleotide sequence ID" value="NZ_CP157390.1"/>
</dbReference>
<evidence type="ECO:0000313" key="3">
    <source>
        <dbReference type="EMBL" id="XBM47691.1"/>
    </source>
</evidence>
<feature type="transmembrane region" description="Helical" evidence="1">
    <location>
        <begin position="148"/>
        <end position="168"/>
    </location>
</feature>
<keyword evidence="1" id="KW-0812">Transmembrane</keyword>
<feature type="transmembrane region" description="Helical" evidence="1">
    <location>
        <begin position="120"/>
        <end position="141"/>
    </location>
</feature>
<feature type="transmembrane region" description="Helical" evidence="1">
    <location>
        <begin position="33"/>
        <end position="50"/>
    </location>
</feature>
<dbReference type="Pfam" id="PF02517">
    <property type="entry name" value="Rce1-like"/>
    <property type="match status" value="1"/>
</dbReference>
<dbReference type="EMBL" id="CP157390">
    <property type="protein sequence ID" value="XBM47691.1"/>
    <property type="molecule type" value="Genomic_DNA"/>
</dbReference>
<feature type="transmembrane region" description="Helical" evidence="1">
    <location>
        <begin position="90"/>
        <end position="108"/>
    </location>
</feature>